<gene>
    <name evidence="3" type="ORF">HQ865_17565</name>
</gene>
<dbReference type="EMBL" id="CP054139">
    <property type="protein sequence ID" value="QKJ31498.1"/>
    <property type="molecule type" value="Genomic_DNA"/>
</dbReference>
<evidence type="ECO:0000313" key="4">
    <source>
        <dbReference type="Proteomes" id="UP000505355"/>
    </source>
</evidence>
<sequence length="105" mass="12210">MSNENSQDRRRRRIRSHTKSNNKAKEVKKKSSSKDYTKLTGIGLVIFGIAMCMYSFGIFDGSSDFMHLPDFSDAIQLWPVFIVISGFGFLIKDYVQRYNKQKWDS</sequence>
<keyword evidence="2" id="KW-0812">Transmembrane</keyword>
<feature type="region of interest" description="Disordered" evidence="1">
    <location>
        <begin position="1"/>
        <end position="34"/>
    </location>
</feature>
<proteinExistence type="predicted"/>
<dbReference type="KEGG" id="mmab:HQ865_17565"/>
<protein>
    <submittedName>
        <fullName evidence="3">Uncharacterized protein</fullName>
    </submittedName>
</protein>
<keyword evidence="4" id="KW-1185">Reference proteome</keyword>
<organism evidence="3 4">
    <name type="scientific">Mucilaginibacter mali</name>
    <dbReference type="NCBI Taxonomy" id="2740462"/>
    <lineage>
        <taxon>Bacteria</taxon>
        <taxon>Pseudomonadati</taxon>
        <taxon>Bacteroidota</taxon>
        <taxon>Sphingobacteriia</taxon>
        <taxon>Sphingobacteriales</taxon>
        <taxon>Sphingobacteriaceae</taxon>
        <taxon>Mucilaginibacter</taxon>
    </lineage>
</organism>
<name>A0A7D4UC48_9SPHI</name>
<feature type="transmembrane region" description="Helical" evidence="2">
    <location>
        <begin position="77"/>
        <end position="95"/>
    </location>
</feature>
<evidence type="ECO:0000256" key="1">
    <source>
        <dbReference type="SAM" id="MobiDB-lite"/>
    </source>
</evidence>
<evidence type="ECO:0000313" key="3">
    <source>
        <dbReference type="EMBL" id="QKJ31498.1"/>
    </source>
</evidence>
<dbReference type="RefSeq" id="WP_173416158.1">
    <property type="nucleotide sequence ID" value="NZ_CP054139.1"/>
</dbReference>
<dbReference type="AlphaFoldDB" id="A0A7D4UC48"/>
<keyword evidence="2" id="KW-0472">Membrane</keyword>
<feature type="compositionally biased region" description="Basic residues" evidence="1">
    <location>
        <begin position="9"/>
        <end position="31"/>
    </location>
</feature>
<keyword evidence="2" id="KW-1133">Transmembrane helix</keyword>
<dbReference type="Proteomes" id="UP000505355">
    <property type="component" value="Chromosome"/>
</dbReference>
<evidence type="ECO:0000256" key="2">
    <source>
        <dbReference type="SAM" id="Phobius"/>
    </source>
</evidence>
<reference evidence="3 4" key="1">
    <citation type="submission" date="2020-05" db="EMBL/GenBank/DDBJ databases">
        <title>Mucilaginibacter mali sp. nov.</title>
        <authorList>
            <person name="Kim H.S."/>
            <person name="Lee K.C."/>
            <person name="Suh M.K."/>
            <person name="Kim J.-S."/>
            <person name="Han K.-I."/>
            <person name="Eom M.K."/>
            <person name="Shin Y.K."/>
            <person name="Lee J.-S."/>
        </authorList>
    </citation>
    <scope>NUCLEOTIDE SEQUENCE [LARGE SCALE GENOMIC DNA]</scope>
    <source>
        <strain evidence="3 4">G2-14</strain>
    </source>
</reference>
<accession>A0A7D4UC48</accession>
<feature type="transmembrane region" description="Helical" evidence="2">
    <location>
        <begin position="39"/>
        <end position="57"/>
    </location>
</feature>